<feature type="non-terminal residue" evidence="15">
    <location>
        <position position="220"/>
    </location>
</feature>
<evidence type="ECO:0000256" key="10">
    <source>
        <dbReference type="ARBA" id="ARBA00023136"/>
    </source>
</evidence>
<keyword evidence="4 12" id="KW-0812">Transmembrane</keyword>
<protein>
    <recommendedName>
        <fullName evidence="14">Fatty acid desaturase domain-containing protein</fullName>
    </recommendedName>
</protein>
<evidence type="ECO:0000256" key="2">
    <source>
        <dbReference type="ARBA" id="ARBA00009295"/>
    </source>
</evidence>
<dbReference type="InParanoid" id="A0A067QL62"/>
<dbReference type="CDD" id="cd03505">
    <property type="entry name" value="Delta9-FADS-like"/>
    <property type="match status" value="1"/>
</dbReference>
<evidence type="ECO:0000256" key="13">
    <source>
        <dbReference type="SAM" id="Phobius"/>
    </source>
</evidence>
<keyword evidence="3 12" id="KW-0444">Lipid biosynthesis</keyword>
<keyword evidence="8" id="KW-0408">Iron</keyword>
<keyword evidence="9" id="KW-0443">Lipid metabolism</keyword>
<keyword evidence="6 13" id="KW-1133">Transmembrane helix</keyword>
<sequence>IVSILSFQNSLYIWVRDHRQHHKYSDTDADPHNAKRGFFFSHCGWLMVRKHPEVIAKGKTLDLSDLEADPIIMFQKKYYYLLYGAINTFIVALPYLLWGESVRVSILGVFILRSVVVYNITWLVNSAAHLYGTRPYNGEIQPVESSTVSILTCGEGWHNFHHTFPSDYRASEYGHKHDLSSRVIQLMEKRGWAYNLKETPQHLVNKWVKKFGDGSHMLSC</sequence>
<dbReference type="eggNOG" id="KOG1600">
    <property type="taxonomic scope" value="Eukaryota"/>
</dbReference>
<dbReference type="GO" id="GO:0004768">
    <property type="term" value="F:stearoyl-CoA 9-desaturase activity"/>
    <property type="evidence" value="ECO:0007669"/>
    <property type="project" value="TreeGrafter"/>
</dbReference>
<keyword evidence="10 13" id="KW-0472">Membrane</keyword>
<comment type="domain">
    <text evidence="12">The histidine box domains are involved in binding the catalytic metal ions.</text>
</comment>
<feature type="domain" description="Fatty acid desaturase" evidence="14">
    <location>
        <begin position="6"/>
        <end position="194"/>
    </location>
</feature>
<evidence type="ECO:0000256" key="6">
    <source>
        <dbReference type="ARBA" id="ARBA00022989"/>
    </source>
</evidence>
<evidence type="ECO:0000256" key="1">
    <source>
        <dbReference type="ARBA" id="ARBA00004141"/>
    </source>
</evidence>
<evidence type="ECO:0000259" key="14">
    <source>
        <dbReference type="Pfam" id="PF00487"/>
    </source>
</evidence>
<accession>A0A067QL62</accession>
<evidence type="ECO:0000256" key="11">
    <source>
        <dbReference type="ARBA" id="ARBA00023160"/>
    </source>
</evidence>
<dbReference type="GO" id="GO:0005506">
    <property type="term" value="F:iron ion binding"/>
    <property type="evidence" value="ECO:0007669"/>
    <property type="project" value="TreeGrafter"/>
</dbReference>
<dbReference type="EMBL" id="KK853216">
    <property type="protein sequence ID" value="KDR09768.1"/>
    <property type="molecule type" value="Genomic_DNA"/>
</dbReference>
<reference evidence="15 16" key="1">
    <citation type="journal article" date="2014" name="Nat. Commun.">
        <title>Molecular traces of alternative social organization in a termite genome.</title>
        <authorList>
            <person name="Terrapon N."/>
            <person name="Li C."/>
            <person name="Robertson H.M."/>
            <person name="Ji L."/>
            <person name="Meng X."/>
            <person name="Booth W."/>
            <person name="Chen Z."/>
            <person name="Childers C.P."/>
            <person name="Glastad K.M."/>
            <person name="Gokhale K."/>
            <person name="Gowin J."/>
            <person name="Gronenberg W."/>
            <person name="Hermansen R.A."/>
            <person name="Hu H."/>
            <person name="Hunt B.G."/>
            <person name="Huylmans A.K."/>
            <person name="Khalil S.M."/>
            <person name="Mitchell R.D."/>
            <person name="Munoz-Torres M.C."/>
            <person name="Mustard J.A."/>
            <person name="Pan H."/>
            <person name="Reese J.T."/>
            <person name="Scharf M.E."/>
            <person name="Sun F."/>
            <person name="Vogel H."/>
            <person name="Xiao J."/>
            <person name="Yang W."/>
            <person name="Yang Z."/>
            <person name="Yang Z."/>
            <person name="Zhou J."/>
            <person name="Zhu J."/>
            <person name="Brent C.S."/>
            <person name="Elsik C.G."/>
            <person name="Goodisman M.A."/>
            <person name="Liberles D.A."/>
            <person name="Roe R.M."/>
            <person name="Vargo E.L."/>
            <person name="Vilcinskas A."/>
            <person name="Wang J."/>
            <person name="Bornberg-Bauer E."/>
            <person name="Korb J."/>
            <person name="Zhang G."/>
            <person name="Liebig J."/>
        </authorList>
    </citation>
    <scope>NUCLEOTIDE SEQUENCE [LARGE SCALE GENOMIC DNA]</scope>
    <source>
        <tissue evidence="15">Whole organism</tissue>
    </source>
</reference>
<keyword evidence="11 12" id="KW-0275">Fatty acid biosynthesis</keyword>
<dbReference type="GO" id="GO:0005789">
    <property type="term" value="C:endoplasmic reticulum membrane"/>
    <property type="evidence" value="ECO:0007669"/>
    <property type="project" value="TreeGrafter"/>
</dbReference>
<evidence type="ECO:0000256" key="12">
    <source>
        <dbReference type="RuleBase" id="RU000581"/>
    </source>
</evidence>
<keyword evidence="5" id="KW-0276">Fatty acid metabolism</keyword>
<proteinExistence type="inferred from homology"/>
<dbReference type="Pfam" id="PF00487">
    <property type="entry name" value="FA_desaturase"/>
    <property type="match status" value="1"/>
</dbReference>
<evidence type="ECO:0000256" key="4">
    <source>
        <dbReference type="ARBA" id="ARBA00022692"/>
    </source>
</evidence>
<keyword evidence="16" id="KW-1185">Reference proteome</keyword>
<gene>
    <name evidence="15" type="ORF">L798_00260</name>
</gene>
<dbReference type="OMA" id="YLLWGES"/>
<dbReference type="InterPro" id="IPR015876">
    <property type="entry name" value="Acyl-CoA_DS"/>
</dbReference>
<comment type="similarity">
    <text evidence="2 12">Belongs to the fatty acid desaturase type 1 family.</text>
</comment>
<dbReference type="PRINTS" id="PR00075">
    <property type="entry name" value="FACDDSATRASE"/>
</dbReference>
<evidence type="ECO:0000313" key="15">
    <source>
        <dbReference type="EMBL" id="KDR09768.1"/>
    </source>
</evidence>
<feature type="non-terminal residue" evidence="15">
    <location>
        <position position="1"/>
    </location>
</feature>
<feature type="transmembrane region" description="Helical" evidence="13">
    <location>
        <begin position="104"/>
        <end position="124"/>
    </location>
</feature>
<evidence type="ECO:0000256" key="3">
    <source>
        <dbReference type="ARBA" id="ARBA00022516"/>
    </source>
</evidence>
<dbReference type="InterPro" id="IPR005804">
    <property type="entry name" value="FA_desaturase_dom"/>
</dbReference>
<evidence type="ECO:0000256" key="7">
    <source>
        <dbReference type="ARBA" id="ARBA00023002"/>
    </source>
</evidence>
<dbReference type="PANTHER" id="PTHR11351:SF92">
    <property type="entry name" value="ACYL-COA DESATURASE 2-LIKE PROTEIN"/>
    <property type="match status" value="1"/>
</dbReference>
<keyword evidence="7 12" id="KW-0560">Oxidoreductase</keyword>
<comment type="cofactor">
    <cofactor evidence="12">
        <name>Fe(2+)</name>
        <dbReference type="ChEBI" id="CHEBI:29033"/>
    </cofactor>
</comment>
<feature type="transmembrane region" description="Helical" evidence="13">
    <location>
        <begin position="78"/>
        <end position="98"/>
    </location>
</feature>
<evidence type="ECO:0000256" key="5">
    <source>
        <dbReference type="ARBA" id="ARBA00022832"/>
    </source>
</evidence>
<evidence type="ECO:0000256" key="8">
    <source>
        <dbReference type="ARBA" id="ARBA00023004"/>
    </source>
</evidence>
<dbReference type="Proteomes" id="UP000027135">
    <property type="component" value="Unassembled WGS sequence"/>
</dbReference>
<dbReference type="PANTHER" id="PTHR11351">
    <property type="entry name" value="ACYL-COA DESATURASE"/>
    <property type="match status" value="1"/>
</dbReference>
<dbReference type="GO" id="GO:0006636">
    <property type="term" value="P:unsaturated fatty acid biosynthetic process"/>
    <property type="evidence" value="ECO:0007669"/>
    <property type="project" value="TreeGrafter"/>
</dbReference>
<dbReference type="AlphaFoldDB" id="A0A067QL62"/>
<name>A0A067QL62_ZOONE</name>
<evidence type="ECO:0000313" key="16">
    <source>
        <dbReference type="Proteomes" id="UP000027135"/>
    </source>
</evidence>
<comment type="subcellular location">
    <subcellularLocation>
        <location evidence="1">Membrane</location>
        <topology evidence="1">Multi-pass membrane protein</topology>
    </subcellularLocation>
</comment>
<evidence type="ECO:0000256" key="9">
    <source>
        <dbReference type="ARBA" id="ARBA00023098"/>
    </source>
</evidence>
<organism evidence="15 16">
    <name type="scientific">Zootermopsis nevadensis</name>
    <name type="common">Dampwood termite</name>
    <dbReference type="NCBI Taxonomy" id="136037"/>
    <lineage>
        <taxon>Eukaryota</taxon>
        <taxon>Metazoa</taxon>
        <taxon>Ecdysozoa</taxon>
        <taxon>Arthropoda</taxon>
        <taxon>Hexapoda</taxon>
        <taxon>Insecta</taxon>
        <taxon>Pterygota</taxon>
        <taxon>Neoptera</taxon>
        <taxon>Polyneoptera</taxon>
        <taxon>Dictyoptera</taxon>
        <taxon>Blattodea</taxon>
        <taxon>Blattoidea</taxon>
        <taxon>Termitoidae</taxon>
        <taxon>Termopsidae</taxon>
        <taxon>Zootermopsis</taxon>
    </lineage>
</organism>